<feature type="compositionally biased region" description="Acidic residues" evidence="1">
    <location>
        <begin position="1151"/>
        <end position="1164"/>
    </location>
</feature>
<evidence type="ECO:0000256" key="1">
    <source>
        <dbReference type="SAM" id="MobiDB-lite"/>
    </source>
</evidence>
<feature type="compositionally biased region" description="Polar residues" evidence="1">
    <location>
        <begin position="196"/>
        <end position="205"/>
    </location>
</feature>
<feature type="compositionally biased region" description="Polar residues" evidence="1">
    <location>
        <begin position="530"/>
        <end position="545"/>
    </location>
</feature>
<feature type="compositionally biased region" description="Basic residues" evidence="1">
    <location>
        <begin position="1424"/>
        <end position="1436"/>
    </location>
</feature>
<dbReference type="InterPro" id="IPR000253">
    <property type="entry name" value="FHA_dom"/>
</dbReference>
<dbReference type="Proteomes" id="UP000521943">
    <property type="component" value="Unassembled WGS sequence"/>
</dbReference>
<protein>
    <recommendedName>
        <fullName evidence="2">FHA domain-containing protein</fullName>
    </recommendedName>
</protein>
<feature type="region of interest" description="Disordered" evidence="1">
    <location>
        <begin position="698"/>
        <end position="750"/>
    </location>
</feature>
<feature type="region of interest" description="Disordered" evidence="1">
    <location>
        <begin position="589"/>
        <end position="683"/>
    </location>
</feature>
<dbReference type="Gene3D" id="2.60.200.20">
    <property type="match status" value="1"/>
</dbReference>
<feature type="region of interest" description="Disordered" evidence="1">
    <location>
        <begin position="174"/>
        <end position="236"/>
    </location>
</feature>
<feature type="compositionally biased region" description="Acidic residues" evidence="1">
    <location>
        <begin position="479"/>
        <end position="492"/>
    </location>
</feature>
<keyword evidence="4" id="KW-1185">Reference proteome</keyword>
<dbReference type="PANTHER" id="PTHR48125">
    <property type="entry name" value="LP07818P1"/>
    <property type="match status" value="1"/>
</dbReference>
<dbReference type="EMBL" id="JACGCI010000097">
    <property type="protein sequence ID" value="KAF6745947.1"/>
    <property type="molecule type" value="Genomic_DNA"/>
</dbReference>
<feature type="compositionally biased region" description="Low complexity" evidence="1">
    <location>
        <begin position="964"/>
        <end position="988"/>
    </location>
</feature>
<feature type="compositionally biased region" description="Basic and acidic residues" evidence="1">
    <location>
        <begin position="624"/>
        <end position="657"/>
    </location>
</feature>
<feature type="compositionally biased region" description="Acidic residues" evidence="1">
    <location>
        <begin position="318"/>
        <end position="349"/>
    </location>
</feature>
<name>A0A8H6HGW5_9AGAR</name>
<feature type="domain" description="FHA" evidence="2">
    <location>
        <begin position="46"/>
        <end position="94"/>
    </location>
</feature>
<feature type="region of interest" description="Disordered" evidence="1">
    <location>
        <begin position="764"/>
        <end position="1436"/>
    </location>
</feature>
<feature type="compositionally biased region" description="Acidic residues" evidence="1">
    <location>
        <begin position="212"/>
        <end position="229"/>
    </location>
</feature>
<feature type="compositionally biased region" description="Acidic residues" evidence="1">
    <location>
        <begin position="420"/>
        <end position="437"/>
    </location>
</feature>
<dbReference type="SUPFAM" id="SSF49879">
    <property type="entry name" value="SMAD/FHA domain"/>
    <property type="match status" value="1"/>
</dbReference>
<accession>A0A8H6HGW5</accession>
<sequence>MDTSGLEQIGKFGTLSLLKTMSPKQLSLAGGADTVITSFGIDTEELTFGRDPKCSVRLYYPDVALLHCKMMFQDRKAFLAVHGETGAIVDRCEVFPKSDASPTIVPISNNSEFQIHGKRFRFTYPPKEMRAELFAAPSPVTNRKLRLSMIQSAQVFSPRPSNDPRENLRILQSPLKNQFRSPSKPSALSRAPFTPLKQSSPTPQRGQPDHAEAEDDDNDNDDEEEDEIVLVDGNHPRVVQEDRDLVILEDVAEEELGPPSPVRMRQPQPSVLQQRQMRQATVQSPPPRTPPRRKSMGRNTLHRAVLIRSAQRAVIRAEEEEEEREVLETVVGEESDSDGEGEEEEEGDDFERYGYGGAINPPGAQEYSDDAMDVDSDEEEEELEEYEQPLEQQKERKDNGANSKPLWRKSLEKIWPFNSGEEEEKEEPGSSSDEEPELPPPRPQNRDYTQEDEEEEEVEEEEEAEQPEQAAVQRKDTEIDQGEVDIDEEEAENEHNENEGGAEEEEEEDDDHAAPLPSILQTPARRTLGSFFTPQFKQQPKSNNLFGRPGTTASTSTGASTTGNPAVAAGGAPGRFSLGGVEARRVLVEQPWRVKDLVVPSTPSSSSTTTTAGPSSSTPAADAPVRETPRRGGHHNISEEERRAIAERRRSALREPDNFFVGGVPGAGLSPQKARGRRSVYGSVSPVKPSIALFEGAGAGSGVKQRTEGGGGGGGNPFVDGEEEEGGAEGGVGVPGRRRTSGEGEEEDARSLLEKMKETVEVMKRRRSVAPGGATPLRPLASTSTSTSTPAASTGMGLGAGVGGATAAATPSRTPAQMQRTPAPSVKKLYLQPTFGDDDDEDAEVEQAERVEDVVLEREEEKDKEAEVEAEADVSFSLLKPEARKSLGLATPSRRIPVIVEPEPEEEAGMEVDNAEGQVPEQAVDEQEQQQGGAQEEEVEEEEQGEDDEAPKKTRGRARLLRGATSSSAAAPAPVVKPASKTKPPSKTGRSRTRGASAQVEEPEVGADEGLKVVEPTVQTRSRSRSVSREPTAATVEPVARSARTRTPQPVEEVIEEEEISMVIEVEATPEDEMEEEVEDDDDEPPLPPPRKTKVAVASKAKGKEKEKAKEKVAATPKVGAGAKGKAKASSKLVTPAPVKRGRKAAAPSIDDVDEEVDGEDEMDVVGHDEDGVEIVEEVVAPVKRGRGAKASSSSTTASVPGGSKRAVAVPAATGRKTPTEPPAKSRLRAPASRTRTGVVKQEEQEESGDGDDTGKSTSTDGGSTGRKAGASRIRVPTAAGAVKTPAARGTRAAATRTTTTTTRGGASTSSSTGAAAGRTGRAGVKTPNTAPAALRAGVKEKENHRAGREEGADDAAEGAGDGKAAPATTKVRVSRKTTGAAGSGTAAATPGASGSGAGTGAKGRAAAKVKVKEEGEEEQQPKRVMRSSRARTKTT</sequence>
<proteinExistence type="predicted"/>
<feature type="compositionally biased region" description="Low complexity" evidence="1">
    <location>
        <begin position="600"/>
        <end position="623"/>
    </location>
</feature>
<dbReference type="InterPro" id="IPR008984">
    <property type="entry name" value="SMAD_FHA_dom_sf"/>
</dbReference>
<feature type="compositionally biased region" description="Polar residues" evidence="1">
    <location>
        <begin position="811"/>
        <end position="822"/>
    </location>
</feature>
<evidence type="ECO:0000313" key="3">
    <source>
        <dbReference type="EMBL" id="KAF6745947.1"/>
    </source>
</evidence>
<feature type="compositionally biased region" description="Low complexity" evidence="1">
    <location>
        <begin position="1377"/>
        <end position="1393"/>
    </location>
</feature>
<feature type="compositionally biased region" description="Acidic residues" evidence="1">
    <location>
        <begin position="935"/>
        <end position="949"/>
    </location>
</feature>
<feature type="compositionally biased region" description="Low complexity" evidence="1">
    <location>
        <begin position="1189"/>
        <end position="1199"/>
    </location>
</feature>
<dbReference type="PROSITE" id="PS50006">
    <property type="entry name" value="FHA_DOMAIN"/>
    <property type="match status" value="1"/>
</dbReference>
<dbReference type="OrthoDB" id="6288785at2759"/>
<feature type="compositionally biased region" description="Acidic residues" evidence="1">
    <location>
        <begin position="1068"/>
        <end position="1085"/>
    </location>
</feature>
<feature type="compositionally biased region" description="Basic and acidic residues" evidence="1">
    <location>
        <begin position="1102"/>
        <end position="1113"/>
    </location>
</feature>
<reference evidence="3 4" key="1">
    <citation type="submission" date="2020-07" db="EMBL/GenBank/DDBJ databases">
        <title>Comparative genomics of pyrophilous fungi reveals a link between fire events and developmental genes.</title>
        <authorList>
            <consortium name="DOE Joint Genome Institute"/>
            <person name="Steindorff A.S."/>
            <person name="Carver A."/>
            <person name="Calhoun S."/>
            <person name="Stillman K."/>
            <person name="Liu H."/>
            <person name="Lipzen A."/>
            <person name="Pangilinan J."/>
            <person name="Labutti K."/>
            <person name="Bruns T.D."/>
            <person name="Grigoriev I.V."/>
        </authorList>
    </citation>
    <scope>NUCLEOTIDE SEQUENCE [LARGE SCALE GENOMIC DNA]</scope>
    <source>
        <strain evidence="3 4">CBS 144469</strain>
    </source>
</reference>
<feature type="compositionally biased region" description="Low complexity" evidence="1">
    <location>
        <begin position="781"/>
        <end position="795"/>
    </location>
</feature>
<feature type="compositionally biased region" description="Polar residues" evidence="1">
    <location>
        <begin position="267"/>
        <end position="283"/>
    </location>
</feature>
<organism evidence="3 4">
    <name type="scientific">Ephemerocybe angulata</name>
    <dbReference type="NCBI Taxonomy" id="980116"/>
    <lineage>
        <taxon>Eukaryota</taxon>
        <taxon>Fungi</taxon>
        <taxon>Dikarya</taxon>
        <taxon>Basidiomycota</taxon>
        <taxon>Agaricomycotina</taxon>
        <taxon>Agaricomycetes</taxon>
        <taxon>Agaricomycetidae</taxon>
        <taxon>Agaricales</taxon>
        <taxon>Agaricineae</taxon>
        <taxon>Psathyrellaceae</taxon>
        <taxon>Ephemerocybe</taxon>
    </lineage>
</organism>
<gene>
    <name evidence="3" type="ORF">DFP72DRAFT_855788</name>
</gene>
<feature type="compositionally biased region" description="Polar residues" evidence="1">
    <location>
        <begin position="174"/>
        <end position="186"/>
    </location>
</feature>
<feature type="compositionally biased region" description="Acidic residues" evidence="1">
    <location>
        <begin position="500"/>
        <end position="511"/>
    </location>
</feature>
<feature type="compositionally biased region" description="Basic and acidic residues" evidence="1">
    <location>
        <begin position="847"/>
        <end position="867"/>
    </location>
</feature>
<evidence type="ECO:0000259" key="2">
    <source>
        <dbReference type="PROSITE" id="PS50006"/>
    </source>
</evidence>
<feature type="compositionally biased region" description="Acidic residues" evidence="1">
    <location>
        <begin position="450"/>
        <end position="466"/>
    </location>
</feature>
<feature type="compositionally biased region" description="Basic and acidic residues" evidence="1">
    <location>
        <begin position="1338"/>
        <end position="1351"/>
    </location>
</feature>
<feature type="compositionally biased region" description="Acidic residues" evidence="1">
    <location>
        <begin position="836"/>
        <end position="846"/>
    </location>
</feature>
<feature type="compositionally biased region" description="Low complexity" evidence="1">
    <location>
        <begin position="1287"/>
        <end position="1324"/>
    </location>
</feature>
<feature type="region of interest" description="Disordered" evidence="1">
    <location>
        <begin position="252"/>
        <end position="573"/>
    </location>
</feature>
<evidence type="ECO:0000313" key="4">
    <source>
        <dbReference type="Proteomes" id="UP000521943"/>
    </source>
</evidence>
<comment type="caution">
    <text evidence="3">The sequence shown here is derived from an EMBL/GenBank/DDBJ whole genome shotgun (WGS) entry which is preliminary data.</text>
</comment>
<feature type="compositionally biased region" description="Acidic residues" evidence="1">
    <location>
        <begin position="902"/>
        <end position="914"/>
    </location>
</feature>
<feature type="compositionally biased region" description="Low complexity" evidence="1">
    <location>
        <begin position="550"/>
        <end position="570"/>
    </location>
</feature>
<feature type="compositionally biased region" description="Acidic residues" evidence="1">
    <location>
        <begin position="367"/>
        <end position="388"/>
    </location>
</feature>
<dbReference type="PANTHER" id="PTHR48125:SF12">
    <property type="entry name" value="AT HOOK TRANSCRIPTION FACTOR FAMILY-RELATED"/>
    <property type="match status" value="1"/>
</dbReference>